<dbReference type="EC" id="2.5.1.55" evidence="8"/>
<comment type="caution">
    <text evidence="10">The sequence shown here is derived from an EMBL/GenBank/DDBJ whole genome shotgun (WGS) entry which is preliminary data.</text>
</comment>
<dbReference type="UniPathway" id="UPA00030"/>
<evidence type="ECO:0000256" key="6">
    <source>
        <dbReference type="ARBA" id="ARBA00022679"/>
    </source>
</evidence>
<comment type="catalytic activity">
    <reaction evidence="7 8">
        <text>D-arabinose 5-phosphate + phosphoenolpyruvate + H2O = 3-deoxy-alpha-D-manno-2-octulosonate-8-phosphate + phosphate</text>
        <dbReference type="Rhea" id="RHEA:14053"/>
        <dbReference type="ChEBI" id="CHEBI:15377"/>
        <dbReference type="ChEBI" id="CHEBI:43474"/>
        <dbReference type="ChEBI" id="CHEBI:57693"/>
        <dbReference type="ChEBI" id="CHEBI:58702"/>
        <dbReference type="ChEBI" id="CHEBI:85985"/>
        <dbReference type="EC" id="2.5.1.55"/>
    </reaction>
</comment>
<dbReference type="SUPFAM" id="SSF51569">
    <property type="entry name" value="Aldolase"/>
    <property type="match status" value="1"/>
</dbReference>
<evidence type="ECO:0000256" key="7">
    <source>
        <dbReference type="ARBA" id="ARBA00049112"/>
    </source>
</evidence>
<name>A0A395LXS2_9BACT</name>
<dbReference type="GO" id="GO:0019294">
    <property type="term" value="P:keto-3-deoxy-D-manno-octulosonic acid biosynthetic process"/>
    <property type="evidence" value="ECO:0007669"/>
    <property type="project" value="UniProtKB-UniRule"/>
</dbReference>
<evidence type="ECO:0000256" key="3">
    <source>
        <dbReference type="ARBA" id="ARBA00004845"/>
    </source>
</evidence>
<evidence type="ECO:0000256" key="4">
    <source>
        <dbReference type="ARBA" id="ARBA00010499"/>
    </source>
</evidence>
<accession>A0A395LXS2</accession>
<dbReference type="Gene3D" id="3.20.20.70">
    <property type="entry name" value="Aldolase class I"/>
    <property type="match status" value="1"/>
</dbReference>
<protein>
    <recommendedName>
        <fullName evidence="8">2-dehydro-3-deoxyphosphooctonate aldolase</fullName>
        <ecNumber evidence="8">2.5.1.55</ecNumber>
    </recommendedName>
    <alternativeName>
        <fullName evidence="8">3-deoxy-D-manno-octulosonic acid 8-phosphate synthase</fullName>
    </alternativeName>
    <alternativeName>
        <fullName evidence="8">KDO-8-phosphate synthase</fullName>
        <shortName evidence="8">KDO 8-P synthase</shortName>
        <shortName evidence="8">KDOPS</shortName>
    </alternativeName>
    <alternativeName>
        <fullName evidence="8">Phospho-2-dehydro-3-deoxyoctonate aldolase</fullName>
    </alternativeName>
</protein>
<gene>
    <name evidence="8" type="primary">kdsA</name>
    <name evidence="10" type="ORF">D0433_11635</name>
</gene>
<reference evidence="10 11" key="1">
    <citation type="journal article" date="2011" name="ISME J.">
        <title>Community ecology of hot spring cyanobacterial mats: predominant populations and their functional potential.</title>
        <authorList>
            <person name="Klatt C.G."/>
            <person name="Wood J.M."/>
            <person name="Rusch D.B."/>
            <person name="Bateson M.M."/>
            <person name="Hamamura N."/>
            <person name="Heidelberg J.F."/>
            <person name="Grossman A.R."/>
            <person name="Bhaya D."/>
            <person name="Cohan F.M."/>
            <person name="Kuhl M."/>
            <person name="Bryant D.A."/>
            <person name="Ward D.M."/>
        </authorList>
    </citation>
    <scope>NUCLEOTIDE SEQUENCE [LARGE SCALE GENOMIC DNA]</scope>
    <source>
        <strain evidence="10">OS</strain>
    </source>
</reference>
<evidence type="ECO:0000313" key="10">
    <source>
        <dbReference type="EMBL" id="RFM23359.1"/>
    </source>
</evidence>
<feature type="domain" description="DAHP synthetase I/KDSA" evidence="9">
    <location>
        <begin position="5"/>
        <end position="264"/>
    </location>
</feature>
<comment type="pathway">
    <text evidence="2">Bacterial outer membrane biogenesis; lipopolysaccharide biosynthesis.</text>
</comment>
<evidence type="ECO:0000259" key="9">
    <source>
        <dbReference type="Pfam" id="PF00793"/>
    </source>
</evidence>
<comment type="similarity">
    <text evidence="4 8">Belongs to the KdsA family.</text>
</comment>
<organism evidence="10 11">
    <name type="scientific">Candidatus Thermochlorobacter aerophilus</name>
    <dbReference type="NCBI Taxonomy" id="1868324"/>
    <lineage>
        <taxon>Bacteria</taxon>
        <taxon>Pseudomonadati</taxon>
        <taxon>Chlorobiota</taxon>
        <taxon>Chlorobiia</taxon>
        <taxon>Chlorobiales</taxon>
        <taxon>Candidatus Thermochlorobacteriaceae</taxon>
        <taxon>Candidatus Thermochlorobacter</taxon>
    </lineage>
</organism>
<comment type="subcellular location">
    <subcellularLocation>
        <location evidence="1 8">Cytoplasm</location>
    </subcellularLocation>
</comment>
<dbReference type="GO" id="GO:0008676">
    <property type="term" value="F:3-deoxy-8-phosphooctulonate synthase activity"/>
    <property type="evidence" value="ECO:0007669"/>
    <property type="project" value="UniProtKB-UniRule"/>
</dbReference>
<keyword evidence="8" id="KW-0448">Lipopolysaccharide biosynthesis</keyword>
<dbReference type="HAMAP" id="MF_00056">
    <property type="entry name" value="KDO8P_synth"/>
    <property type="match status" value="1"/>
</dbReference>
<dbReference type="NCBIfam" id="NF003543">
    <property type="entry name" value="PRK05198.1"/>
    <property type="match status" value="1"/>
</dbReference>
<evidence type="ECO:0000256" key="5">
    <source>
        <dbReference type="ARBA" id="ARBA00022490"/>
    </source>
</evidence>
<comment type="pathway">
    <text evidence="3 8">Carbohydrate biosynthesis; 3-deoxy-D-manno-octulosonate biosynthesis; 3-deoxy-D-manno-octulosonate from D-ribulose 5-phosphate: step 2/3.</text>
</comment>
<dbReference type="PANTHER" id="PTHR21057">
    <property type="entry name" value="PHOSPHO-2-DEHYDRO-3-DEOXYHEPTONATE ALDOLASE"/>
    <property type="match status" value="1"/>
</dbReference>
<dbReference type="InterPro" id="IPR006218">
    <property type="entry name" value="DAHP1/KDSA"/>
</dbReference>
<keyword evidence="5 8" id="KW-0963">Cytoplasm</keyword>
<dbReference type="UniPathway" id="UPA00357">
    <property type="reaction ID" value="UER00474"/>
</dbReference>
<dbReference type="NCBIfam" id="TIGR01362">
    <property type="entry name" value="KDO8P_synth"/>
    <property type="match status" value="1"/>
</dbReference>
<sequence>MDTLKVGDRKNLFFIAGPCVVESRDLVMRTAEKLKNAAARVGVGLIFKSSYKKANRTSSKSFTGIGDEVALKILREVKETFELPVLTDIHVPAEAEIAAAYVDVLQIPAFLCRQTELLQAAGKTGKAVNIKKGQFMAPGDMHNAAKKVLETGNKKVMLTERGSSFGYHNLVVDYRALPIMSETGLPVVFDATHSVQLPSAGNGVSSGERRFIPSLARAAVAVGVSGIFMEVHPDPEHAKSDAATQVPLKHFESMARELKALFELSKTFKTKLD</sequence>
<dbReference type="Pfam" id="PF00793">
    <property type="entry name" value="DAHP_synth_1"/>
    <property type="match status" value="1"/>
</dbReference>
<dbReference type="InterPro" id="IPR006269">
    <property type="entry name" value="KDO8P_synthase"/>
</dbReference>
<dbReference type="InterPro" id="IPR013785">
    <property type="entry name" value="Aldolase_TIM"/>
</dbReference>
<dbReference type="Proteomes" id="UP000266389">
    <property type="component" value="Unassembled WGS sequence"/>
</dbReference>
<dbReference type="AlphaFoldDB" id="A0A395LXS2"/>
<dbReference type="EMBL" id="PHFL01000067">
    <property type="protein sequence ID" value="RFM23359.1"/>
    <property type="molecule type" value="Genomic_DNA"/>
</dbReference>
<proteinExistence type="inferred from homology"/>
<keyword evidence="6 8" id="KW-0808">Transferase</keyword>
<evidence type="ECO:0000313" key="11">
    <source>
        <dbReference type="Proteomes" id="UP000266389"/>
    </source>
</evidence>
<dbReference type="GO" id="GO:0005737">
    <property type="term" value="C:cytoplasm"/>
    <property type="evidence" value="ECO:0007669"/>
    <property type="project" value="UniProtKB-SubCell"/>
</dbReference>
<evidence type="ECO:0000256" key="2">
    <source>
        <dbReference type="ARBA" id="ARBA00004756"/>
    </source>
</evidence>
<evidence type="ECO:0000256" key="8">
    <source>
        <dbReference type="HAMAP-Rule" id="MF_00056"/>
    </source>
</evidence>
<evidence type="ECO:0000256" key="1">
    <source>
        <dbReference type="ARBA" id="ARBA00004496"/>
    </source>
</evidence>